<feature type="transmembrane region" description="Helical" evidence="9">
    <location>
        <begin position="412"/>
        <end position="433"/>
    </location>
</feature>
<dbReference type="SMART" id="SM00116">
    <property type="entry name" value="CBS"/>
    <property type="match status" value="2"/>
</dbReference>
<dbReference type="PROSITE" id="PS51371">
    <property type="entry name" value="CBS"/>
    <property type="match status" value="2"/>
</dbReference>
<evidence type="ECO:0000256" key="9">
    <source>
        <dbReference type="RuleBase" id="RU361221"/>
    </source>
</evidence>
<dbReference type="eggNOG" id="KOG0475">
    <property type="taxonomic scope" value="Eukaryota"/>
</dbReference>
<evidence type="ECO:0000256" key="5">
    <source>
        <dbReference type="ARBA" id="ARBA00023065"/>
    </source>
</evidence>
<keyword evidence="3 9" id="KW-0812">Transmembrane</keyword>
<feature type="region of interest" description="Disordered" evidence="10">
    <location>
        <begin position="41"/>
        <end position="60"/>
    </location>
</feature>
<feature type="domain" description="CBS" evidence="11">
    <location>
        <begin position="627"/>
        <end position="686"/>
    </location>
</feature>
<protein>
    <recommendedName>
        <fullName evidence="9">Chloride channel protein</fullName>
    </recommendedName>
</protein>
<dbReference type="RefSeq" id="XP_014571184.1">
    <property type="nucleotide sequence ID" value="XM_014715698.1"/>
</dbReference>
<feature type="transmembrane region" description="Helical" evidence="9">
    <location>
        <begin position="234"/>
        <end position="254"/>
    </location>
</feature>
<feature type="transmembrane region" description="Helical" evidence="9">
    <location>
        <begin position="201"/>
        <end position="222"/>
    </location>
</feature>
<evidence type="ECO:0000259" key="11">
    <source>
        <dbReference type="PROSITE" id="PS51371"/>
    </source>
</evidence>
<dbReference type="InterPro" id="IPR046342">
    <property type="entry name" value="CBS_dom_sf"/>
</dbReference>
<evidence type="ECO:0000256" key="10">
    <source>
        <dbReference type="SAM" id="MobiDB-lite"/>
    </source>
</evidence>
<dbReference type="Gene3D" id="3.10.580.20">
    <property type="match status" value="1"/>
</dbReference>
<evidence type="ECO:0000256" key="3">
    <source>
        <dbReference type="ARBA" id="ARBA00022692"/>
    </source>
</evidence>
<dbReference type="GO" id="GO:0000324">
    <property type="term" value="C:fungal-type vacuole"/>
    <property type="evidence" value="ECO:0007669"/>
    <property type="project" value="TreeGrafter"/>
</dbReference>
<dbReference type="CDD" id="cd04591">
    <property type="entry name" value="CBS_pair_voltage-gated_CLC_euk_bac"/>
    <property type="match status" value="1"/>
</dbReference>
<evidence type="ECO:0000256" key="4">
    <source>
        <dbReference type="ARBA" id="ARBA00022989"/>
    </source>
</evidence>
<feature type="compositionally biased region" description="Basic and acidic residues" evidence="10">
    <location>
        <begin position="824"/>
        <end position="835"/>
    </location>
</feature>
<feature type="transmembrane region" description="Helical" evidence="9">
    <location>
        <begin position="574"/>
        <end position="594"/>
    </location>
</feature>
<evidence type="ECO:0000256" key="1">
    <source>
        <dbReference type="ARBA" id="ARBA00004141"/>
    </source>
</evidence>
<dbReference type="FunCoup" id="G7DZE0">
    <property type="interactions" value="199"/>
</dbReference>
<dbReference type="AlphaFoldDB" id="G7DZE0"/>
<feature type="transmembrane region" description="Helical" evidence="9">
    <location>
        <begin position="380"/>
        <end position="400"/>
    </location>
</feature>
<evidence type="ECO:0000256" key="8">
    <source>
        <dbReference type="PROSITE-ProRule" id="PRU00703"/>
    </source>
</evidence>
<evidence type="ECO:0000256" key="2">
    <source>
        <dbReference type="ARBA" id="ARBA00022448"/>
    </source>
</evidence>
<keyword evidence="7 9" id="KW-0868">Chloride</keyword>
<dbReference type="STRING" id="764103.G7DZE0"/>
<dbReference type="GO" id="GO:0006879">
    <property type="term" value="P:intracellular iron ion homeostasis"/>
    <property type="evidence" value="ECO:0007669"/>
    <property type="project" value="TreeGrafter"/>
</dbReference>
<reference evidence="12 13" key="1">
    <citation type="journal article" date="2011" name="J. Gen. Appl. Microbiol.">
        <title>Draft genome sequencing of the enigmatic basidiomycete Mixia osmundae.</title>
        <authorList>
            <person name="Nishida H."/>
            <person name="Nagatsuka Y."/>
            <person name="Sugiyama J."/>
        </authorList>
    </citation>
    <scope>NUCLEOTIDE SEQUENCE [LARGE SCALE GENOMIC DNA]</scope>
    <source>
        <strain evidence="13">CBS 9802 / IAM 14324 / JCM 22182 / KY 12970</strain>
    </source>
</reference>
<comment type="subcellular location">
    <subcellularLocation>
        <location evidence="1 9">Membrane</location>
        <topology evidence="1 9">Multi-pass membrane protein</topology>
    </subcellularLocation>
</comment>
<dbReference type="PRINTS" id="PR00762">
    <property type="entry name" value="CLCHANNEL"/>
</dbReference>
<dbReference type="InterPro" id="IPR014743">
    <property type="entry name" value="Cl-channel_core"/>
</dbReference>
<feature type="transmembrane region" description="Helical" evidence="9">
    <location>
        <begin position="544"/>
        <end position="568"/>
    </location>
</feature>
<dbReference type="Proteomes" id="UP000009131">
    <property type="component" value="Unassembled WGS sequence"/>
</dbReference>
<name>G7DZE0_MIXOS</name>
<keyword evidence="4 9" id="KW-1133">Transmembrane helix</keyword>
<dbReference type="GO" id="GO:0005794">
    <property type="term" value="C:Golgi apparatus"/>
    <property type="evidence" value="ECO:0007669"/>
    <property type="project" value="TreeGrafter"/>
</dbReference>
<dbReference type="SUPFAM" id="SSF54631">
    <property type="entry name" value="CBS-domain pair"/>
    <property type="match status" value="1"/>
</dbReference>
<dbReference type="SUPFAM" id="SSF81340">
    <property type="entry name" value="Clc chloride channel"/>
    <property type="match status" value="1"/>
</dbReference>
<comment type="caution">
    <text evidence="12">The sequence shown here is derived from an EMBL/GenBank/DDBJ whole genome shotgun (WGS) entry which is preliminary data.</text>
</comment>
<dbReference type="PANTHER" id="PTHR45711:SF9">
    <property type="entry name" value="ANION_PROTON EXCHANGE TRANSPORTER GEF1"/>
    <property type="match status" value="1"/>
</dbReference>
<sequence>MEDDPDWSDHQARAEPPDFGPASRLRSPYDTLNGSASLSTETLNSYRRPNGKGRLPSSCDFGARKRSSAARIFTPQQDNLDADGARRFEDFATIDWVQDTLFERNRRIREAQTGASDDVRSWISASLEAGQSWFVISIVGALIGVNAALISIVTVWLSDVRTGHCTSGWWLSREFCCWEIDDGDGDCQDWIRWSSWSPLRYLAYVFFSVVFAASCAFTVKSFAPYAAGSGISEIKCILAGFIIRGFLGMWTLAIKSITLPLAIASGLSVGKEGPSVHMAACIGHVVARCFTRFSRSQAKMREIVTAASATGVAVAFGSPIGGVLFALEEMTINFPLKTMVRTFFCALVATVTLSAINPFRTGKLVLFQVSYDRDWHFFEVIFFAIIGIFGGLYGAFVIKYNLQVQSFRRKHLANYAITEVILLALITAMIGYFNTYMRIDMTESLEVLFRECSNGGDYDALCQTWAQWRNVNSLLLATVLRTILVIISYGCKVPAGIFVPSMAVGATFGRMVGILVKALYLAFPHSSFFSACEPEKPCITPGTYALLGAAAALGGIMRITVTVVVIMFELTGALTYILPTMITLMVTKAVGDCFGKNGIADQMITFNGYPFLDKEEHTFNTSVSHLMKHDLVSICAEGTKLDEVEARLRASSFQGFPIVRSRTDATLLGYIARIDLEYAVREAHASAILSPDAICVFVRETYHSPSQSEDEEDYLDLRSWVNETPLCVNPRQPMETVMDLFKKLGPRIILVEQYGKLVGLITIKDILRHILDEDKRAHNREDEPTFEDTLEEAGDWLRKRLSRLLLRLTGRTLIPYHRNDSLPDTLFDRGQRESTESDGIPLDERT</sequence>
<accession>G7DZE0</accession>
<feature type="transmembrane region" description="Helical" evidence="9">
    <location>
        <begin position="133"/>
        <end position="157"/>
    </location>
</feature>
<reference evidence="12 13" key="2">
    <citation type="journal article" date="2012" name="Open Biol.">
        <title>Characteristics of nucleosomes and linker DNA regions on the genome of the basidiomycete Mixia osmundae revealed by mono- and dinucleosome mapping.</title>
        <authorList>
            <person name="Nishida H."/>
            <person name="Kondo S."/>
            <person name="Matsumoto T."/>
            <person name="Suzuki Y."/>
            <person name="Yoshikawa H."/>
            <person name="Taylor T.D."/>
            <person name="Sugiyama J."/>
        </authorList>
    </citation>
    <scope>NUCLEOTIDE SEQUENCE [LARGE SCALE GENOMIC DNA]</scope>
    <source>
        <strain evidence="13">CBS 9802 / IAM 14324 / JCM 22182 / KY 12970</strain>
    </source>
</reference>
<dbReference type="GO" id="GO:0005886">
    <property type="term" value="C:plasma membrane"/>
    <property type="evidence" value="ECO:0007669"/>
    <property type="project" value="TreeGrafter"/>
</dbReference>
<dbReference type="Gene3D" id="3.90.1280.20">
    <property type="match status" value="1"/>
</dbReference>
<keyword evidence="2 9" id="KW-0813">Transport</keyword>
<evidence type="ECO:0000313" key="12">
    <source>
        <dbReference type="EMBL" id="GAA95950.1"/>
    </source>
</evidence>
<dbReference type="FunFam" id="1.10.3080.10:FF:000011">
    <property type="entry name" value="Chloride channel protein"/>
    <property type="match status" value="1"/>
</dbReference>
<dbReference type="GO" id="GO:0005247">
    <property type="term" value="F:voltage-gated chloride channel activity"/>
    <property type="evidence" value="ECO:0007669"/>
    <property type="project" value="TreeGrafter"/>
</dbReference>
<feature type="transmembrane region" description="Helical" evidence="9">
    <location>
        <begin position="471"/>
        <end position="490"/>
    </location>
</feature>
<dbReference type="CDD" id="cd03684">
    <property type="entry name" value="ClC_3_like"/>
    <property type="match status" value="1"/>
</dbReference>
<dbReference type="Pfam" id="PF00654">
    <property type="entry name" value="Voltage_CLC"/>
    <property type="match status" value="1"/>
</dbReference>
<feature type="transmembrane region" description="Helical" evidence="9">
    <location>
        <begin position="339"/>
        <end position="359"/>
    </location>
</feature>
<dbReference type="GO" id="GO:0006878">
    <property type="term" value="P:intracellular copper ion homeostasis"/>
    <property type="evidence" value="ECO:0007669"/>
    <property type="project" value="TreeGrafter"/>
</dbReference>
<dbReference type="OrthoDB" id="44789at2759"/>
<evidence type="ECO:0000313" key="13">
    <source>
        <dbReference type="Proteomes" id="UP000009131"/>
    </source>
</evidence>
<keyword evidence="13" id="KW-1185">Reference proteome</keyword>
<keyword evidence="5 9" id="KW-0406">Ion transport</keyword>
<feature type="region of interest" description="Disordered" evidence="10">
    <location>
        <begin position="824"/>
        <end position="846"/>
    </location>
</feature>
<comment type="similarity">
    <text evidence="9">Belongs to the chloride channel (TC 2.A.49) family.</text>
</comment>
<dbReference type="HOGENOM" id="CLU_003181_2_2_1"/>
<dbReference type="InterPro" id="IPR001807">
    <property type="entry name" value="ClC"/>
</dbReference>
<dbReference type="Gene3D" id="1.10.3080.10">
    <property type="entry name" value="Clc chloride channel"/>
    <property type="match status" value="1"/>
</dbReference>
<keyword evidence="6 9" id="KW-0472">Membrane</keyword>
<dbReference type="PANTHER" id="PTHR45711">
    <property type="entry name" value="CHLORIDE CHANNEL PROTEIN"/>
    <property type="match status" value="1"/>
</dbReference>
<evidence type="ECO:0000256" key="6">
    <source>
        <dbReference type="ARBA" id="ARBA00023136"/>
    </source>
</evidence>
<dbReference type="Pfam" id="PF00571">
    <property type="entry name" value="CBS"/>
    <property type="match status" value="1"/>
</dbReference>
<evidence type="ECO:0000256" key="7">
    <source>
        <dbReference type="ARBA" id="ARBA00023214"/>
    </source>
</evidence>
<dbReference type="InParanoid" id="G7DZE0"/>
<feature type="region of interest" description="Disordered" evidence="10">
    <location>
        <begin position="1"/>
        <end position="34"/>
    </location>
</feature>
<feature type="transmembrane region" description="Helical" evidence="9">
    <location>
        <begin position="303"/>
        <end position="327"/>
    </location>
</feature>
<dbReference type="GO" id="GO:0005783">
    <property type="term" value="C:endoplasmic reticulum"/>
    <property type="evidence" value="ECO:0007669"/>
    <property type="project" value="TreeGrafter"/>
</dbReference>
<dbReference type="OMA" id="MFLKINM"/>
<feature type="compositionally biased region" description="Basic and acidic residues" evidence="10">
    <location>
        <begin position="7"/>
        <end position="16"/>
    </location>
</feature>
<organism evidence="12 13">
    <name type="scientific">Mixia osmundae (strain CBS 9802 / IAM 14324 / JCM 22182 / KY 12970)</name>
    <dbReference type="NCBI Taxonomy" id="764103"/>
    <lineage>
        <taxon>Eukaryota</taxon>
        <taxon>Fungi</taxon>
        <taxon>Dikarya</taxon>
        <taxon>Basidiomycota</taxon>
        <taxon>Pucciniomycotina</taxon>
        <taxon>Mixiomycetes</taxon>
        <taxon>Mixiales</taxon>
        <taxon>Mixiaceae</taxon>
        <taxon>Mixia</taxon>
    </lineage>
</organism>
<dbReference type="InterPro" id="IPR000644">
    <property type="entry name" value="CBS_dom"/>
</dbReference>
<feature type="domain" description="CBS" evidence="11">
    <location>
        <begin position="721"/>
        <end position="776"/>
    </location>
</feature>
<dbReference type="EMBL" id="BABT02000068">
    <property type="protein sequence ID" value="GAA95950.1"/>
    <property type="molecule type" value="Genomic_DNA"/>
</dbReference>
<proteinExistence type="inferred from homology"/>
<feature type="transmembrane region" description="Helical" evidence="9">
    <location>
        <begin position="502"/>
        <end position="523"/>
    </location>
</feature>
<gene>
    <name evidence="12" type="primary">Mo02608</name>
    <name evidence="12" type="ORF">E5Q_02608</name>
</gene>
<dbReference type="GO" id="GO:0005769">
    <property type="term" value="C:early endosome"/>
    <property type="evidence" value="ECO:0007669"/>
    <property type="project" value="TreeGrafter"/>
</dbReference>
<keyword evidence="8" id="KW-0129">CBS domain</keyword>